<dbReference type="FunFam" id="3.30.830.10:FF:000012">
    <property type="entry name" value="Protease 3"/>
    <property type="match status" value="1"/>
</dbReference>
<dbReference type="InterPro" id="IPR011249">
    <property type="entry name" value="Metalloenz_LuxS/M16"/>
</dbReference>
<dbReference type="FunFam" id="3.30.830.10:FF:000005">
    <property type="entry name" value="nardilysin isoform X1"/>
    <property type="match status" value="1"/>
</dbReference>
<evidence type="ECO:0000313" key="14">
    <source>
        <dbReference type="Proteomes" id="UP001151516"/>
    </source>
</evidence>
<dbReference type="AlphaFoldDB" id="A0A9W8GEJ4"/>
<dbReference type="Pfam" id="PF05193">
    <property type="entry name" value="Peptidase_M16_C"/>
    <property type="match status" value="1"/>
</dbReference>
<evidence type="ECO:0000313" key="13">
    <source>
        <dbReference type="EMBL" id="KAJ2687157.1"/>
    </source>
</evidence>
<feature type="domain" description="Peptidase M16 N-terminal" evidence="9">
    <location>
        <begin position="56"/>
        <end position="192"/>
    </location>
</feature>
<keyword evidence="6" id="KW-0862">Zinc</keyword>
<reference evidence="13" key="1">
    <citation type="submission" date="2022-07" db="EMBL/GenBank/DDBJ databases">
        <title>Phylogenomic reconstructions and comparative analyses of Kickxellomycotina fungi.</title>
        <authorList>
            <person name="Reynolds N.K."/>
            <person name="Stajich J.E."/>
            <person name="Barry K."/>
            <person name="Grigoriev I.V."/>
            <person name="Crous P."/>
            <person name="Smith M.E."/>
        </authorList>
    </citation>
    <scope>NUCLEOTIDE SEQUENCE</scope>
    <source>
        <strain evidence="13">CBS 109367</strain>
    </source>
</reference>
<evidence type="ECO:0000256" key="2">
    <source>
        <dbReference type="ARBA" id="ARBA00007261"/>
    </source>
</evidence>
<dbReference type="GO" id="GO:0005739">
    <property type="term" value="C:mitochondrion"/>
    <property type="evidence" value="ECO:0007669"/>
    <property type="project" value="TreeGrafter"/>
</dbReference>
<evidence type="ECO:0000259" key="11">
    <source>
        <dbReference type="Pfam" id="PF16187"/>
    </source>
</evidence>
<dbReference type="InterPro" id="IPR007863">
    <property type="entry name" value="Peptidase_M16_C"/>
</dbReference>
<keyword evidence="7 13" id="KW-0482">Metalloprotease</keyword>
<keyword evidence="14" id="KW-1185">Reference proteome</keyword>
<dbReference type="OrthoDB" id="952271at2759"/>
<dbReference type="InterPro" id="IPR032632">
    <property type="entry name" value="Peptidase_M16_M"/>
</dbReference>
<evidence type="ECO:0000259" key="10">
    <source>
        <dbReference type="Pfam" id="PF05193"/>
    </source>
</evidence>
<keyword evidence="3" id="KW-0645">Protease</keyword>
<keyword evidence="5 13" id="KW-0378">Hydrolase</keyword>
<dbReference type="PROSITE" id="PS00143">
    <property type="entry name" value="INSULINASE"/>
    <property type="match status" value="1"/>
</dbReference>
<accession>A0A9W8GEJ4</accession>
<evidence type="ECO:0000256" key="6">
    <source>
        <dbReference type="ARBA" id="ARBA00022833"/>
    </source>
</evidence>
<evidence type="ECO:0000256" key="4">
    <source>
        <dbReference type="ARBA" id="ARBA00022723"/>
    </source>
</evidence>
<evidence type="ECO:0000259" key="9">
    <source>
        <dbReference type="Pfam" id="PF00675"/>
    </source>
</evidence>
<dbReference type="GO" id="GO:0004222">
    <property type="term" value="F:metalloendopeptidase activity"/>
    <property type="evidence" value="ECO:0007669"/>
    <property type="project" value="UniProtKB-EC"/>
</dbReference>
<dbReference type="EMBL" id="JANBTX010000081">
    <property type="protein sequence ID" value="KAJ2687157.1"/>
    <property type="molecule type" value="Genomic_DNA"/>
</dbReference>
<dbReference type="GO" id="GO:0005829">
    <property type="term" value="C:cytosol"/>
    <property type="evidence" value="ECO:0007669"/>
    <property type="project" value="TreeGrafter"/>
</dbReference>
<dbReference type="Gene3D" id="3.30.830.10">
    <property type="entry name" value="Metalloenzyme, LuxS/M16 peptidase-like"/>
    <property type="match status" value="4"/>
</dbReference>
<dbReference type="PANTHER" id="PTHR43690">
    <property type="entry name" value="NARDILYSIN"/>
    <property type="match status" value="1"/>
</dbReference>
<evidence type="ECO:0000256" key="8">
    <source>
        <dbReference type="RuleBase" id="RU004447"/>
    </source>
</evidence>
<dbReference type="InterPro" id="IPR011765">
    <property type="entry name" value="Pept_M16_N"/>
</dbReference>
<evidence type="ECO:0000256" key="7">
    <source>
        <dbReference type="ARBA" id="ARBA00023049"/>
    </source>
</evidence>
<gene>
    <name evidence="13" type="primary">STE23_3</name>
    <name evidence="13" type="ORF">IWW39_003137</name>
</gene>
<comment type="caution">
    <text evidence="13">The sequence shown here is derived from an EMBL/GenBank/DDBJ whole genome shotgun (WGS) entry which is preliminary data.</text>
</comment>
<evidence type="ECO:0000256" key="3">
    <source>
        <dbReference type="ARBA" id="ARBA00022670"/>
    </source>
</evidence>
<dbReference type="Pfam" id="PF16187">
    <property type="entry name" value="Peptidase_M16_M"/>
    <property type="match status" value="1"/>
</dbReference>
<comment type="cofactor">
    <cofactor evidence="1">
        <name>Zn(2+)</name>
        <dbReference type="ChEBI" id="CHEBI:29105"/>
    </cofactor>
</comment>
<protein>
    <submittedName>
        <fullName evidence="13">Metalloprotease</fullName>
        <ecNumber evidence="13">3.4.24.56</ecNumber>
    </submittedName>
</protein>
<feature type="domain" description="Peptidase M16 middle/third" evidence="11">
    <location>
        <begin position="401"/>
        <end position="684"/>
    </location>
</feature>
<dbReference type="InterPro" id="IPR001431">
    <property type="entry name" value="Pept_M16_Zn_BS"/>
</dbReference>
<dbReference type="GO" id="GO:0046872">
    <property type="term" value="F:metal ion binding"/>
    <property type="evidence" value="ECO:0007669"/>
    <property type="project" value="UniProtKB-KW"/>
</dbReference>
<dbReference type="SUPFAM" id="SSF63411">
    <property type="entry name" value="LuxS/MPP-like metallohydrolase"/>
    <property type="match status" value="4"/>
</dbReference>
<feature type="domain" description="Coenzyme PQQ synthesis protein F-like C-terminal lobe" evidence="12">
    <location>
        <begin position="795"/>
        <end position="892"/>
    </location>
</feature>
<organism evidence="13 14">
    <name type="scientific">Coemansia spiralis</name>
    <dbReference type="NCBI Taxonomy" id="417178"/>
    <lineage>
        <taxon>Eukaryota</taxon>
        <taxon>Fungi</taxon>
        <taxon>Fungi incertae sedis</taxon>
        <taxon>Zoopagomycota</taxon>
        <taxon>Kickxellomycotina</taxon>
        <taxon>Kickxellomycetes</taxon>
        <taxon>Kickxellales</taxon>
        <taxon>Kickxellaceae</taxon>
        <taxon>Coemansia</taxon>
    </lineage>
</organism>
<dbReference type="GO" id="GO:0051603">
    <property type="term" value="P:proteolysis involved in protein catabolic process"/>
    <property type="evidence" value="ECO:0007669"/>
    <property type="project" value="TreeGrafter"/>
</dbReference>
<sequence>MDFCKDYPLPDWTSGFEHRKTLASQLPYEEYTGPLEKAASDTNDYKLIRLPNNLVVMCAQDATTESAAATLSVDVGANMDPVELQGLAHFLEHMLFMGTEKYPNEDEYKTYISQHGGTYNASTSYDKTKYYFGIANSSFEGALDRLSSFFTQPLFKKDCVDRELCAVDSEYKGLKNSDIWRSYTLEGKLSRPGHPRTKFMVGSLETLKQSAQDLGLDLHEELLKFYNKYYSSDIMKLVICGNYPLDQLVEWAVSKFSDVKSRGDNVQRDLEHPISAEFLGKAVFYETVNDKHTMDISFPVPDTKALYRHSPFDYISHFINHKGRDSLMAYLKRQRWATELSASVSTGTDAEFTVSISATPEGLEKYEDVLRGVFAYVQMLTSSGPQEWVQQEMSSIMRIGFDNKDKVGALRWVLGHTRIIHNKYVAPEHSLSKDEAYEKFNYDDIVHCLGFINPRNFRVFLGALKHKSIDCSEIEPYFKATYHVHCLSDDFLQELASDSLHFSGLSLPEQNECIPDDFSIKNANMLGDAAVLRPSLLKLNGNFELWFKQDDQFSSPKGVISLNIKGPTINSSPQNWIMSNLYCDMLNSELREDLFDYTRAGQEFWAMLGNLSVNMGVWGYNSKLPDLLAVVMEKAKSFKVDDALLSIHMAKYKQKYANIANIPPSQLCAVYKYYFVSASEWHHELLESELAKITPAKLQAHVDSLFDVTRIKMSMVGNFDEAEALSVADNVQAVFKPTPNLGYDLSRSREYKFEPGYYVYQAQVPNEGCVNSAVLSHIYCGPTADKREAAVLEILEALVHDSCFAQLRTKHQLGYKVGAASRSYPVGRSELVLRVEGESNPMYVTMHINRFIRDMQQRLAEISDEQFDDRVQSLVKAYLERVKNIKQEAGRYSIEVNTGVYDFGLHKSMAEILQSIAKEELLVFWNKYINPSTAPAYTRIDVQMWSTKIWRPTVSDFKEYSAKTLALYGCLHSEGNDAMDMDKVDAFIATAIAVRQEQPDVGSDAEALLAELKSATLSESGAVYAEGKSKERATHTSTALELIVKDHETFGNYADFSRTNFATIGMDKTPDGLWIMADYKKLQATQEMYGSDLPVEVFVPKYSS</sequence>
<evidence type="ECO:0000256" key="1">
    <source>
        <dbReference type="ARBA" id="ARBA00001947"/>
    </source>
</evidence>
<dbReference type="Pfam" id="PF00675">
    <property type="entry name" value="Peptidase_M16"/>
    <property type="match status" value="1"/>
</dbReference>
<evidence type="ECO:0000259" key="12">
    <source>
        <dbReference type="Pfam" id="PF22456"/>
    </source>
</evidence>
<dbReference type="Pfam" id="PF22456">
    <property type="entry name" value="PqqF-like_C_4"/>
    <property type="match status" value="1"/>
</dbReference>
<name>A0A9W8GEJ4_9FUNG</name>
<comment type="similarity">
    <text evidence="2 8">Belongs to the peptidase M16 family.</text>
</comment>
<dbReference type="PANTHER" id="PTHR43690:SF18">
    <property type="entry name" value="INSULIN-DEGRADING ENZYME-RELATED"/>
    <property type="match status" value="1"/>
</dbReference>
<evidence type="ECO:0000256" key="5">
    <source>
        <dbReference type="ARBA" id="ARBA00022801"/>
    </source>
</evidence>
<dbReference type="GO" id="GO:0043171">
    <property type="term" value="P:peptide catabolic process"/>
    <property type="evidence" value="ECO:0007669"/>
    <property type="project" value="TreeGrafter"/>
</dbReference>
<feature type="domain" description="Peptidase M16 C-terminal" evidence="10">
    <location>
        <begin position="219"/>
        <end position="388"/>
    </location>
</feature>
<dbReference type="InterPro" id="IPR050626">
    <property type="entry name" value="Peptidase_M16"/>
</dbReference>
<keyword evidence="4" id="KW-0479">Metal-binding</keyword>
<dbReference type="Proteomes" id="UP001151516">
    <property type="component" value="Unassembled WGS sequence"/>
</dbReference>
<dbReference type="EC" id="3.4.24.56" evidence="13"/>
<proteinExistence type="inferred from homology"/>
<dbReference type="InterPro" id="IPR054734">
    <property type="entry name" value="PqqF-like_C_4"/>
</dbReference>